<organism evidence="2 3">
    <name type="scientific">Bacterioplanoides pacificum</name>
    <dbReference type="NCBI Taxonomy" id="1171596"/>
    <lineage>
        <taxon>Bacteria</taxon>
        <taxon>Pseudomonadati</taxon>
        <taxon>Pseudomonadota</taxon>
        <taxon>Gammaproteobacteria</taxon>
        <taxon>Oceanospirillales</taxon>
        <taxon>Oceanospirillaceae</taxon>
        <taxon>Bacterioplanoides</taxon>
    </lineage>
</organism>
<dbReference type="PIRSF" id="PIRSF025560">
    <property type="entry name" value="UCP025560"/>
    <property type="match status" value="1"/>
</dbReference>
<dbReference type="Proteomes" id="UP001595722">
    <property type="component" value="Unassembled WGS sequence"/>
</dbReference>
<dbReference type="InterPro" id="IPR008309">
    <property type="entry name" value="YdbL"/>
</dbReference>
<dbReference type="Pfam" id="PF07027">
    <property type="entry name" value="DUF1318"/>
    <property type="match status" value="1"/>
</dbReference>
<evidence type="ECO:0000313" key="3">
    <source>
        <dbReference type="Proteomes" id="UP001595722"/>
    </source>
</evidence>
<protein>
    <submittedName>
        <fullName evidence="2">YdbL family protein</fullName>
    </submittedName>
</protein>
<dbReference type="RefSeq" id="WP_376868571.1">
    <property type="nucleotide sequence ID" value="NZ_JBHRYB010000025.1"/>
</dbReference>
<dbReference type="EMBL" id="JBHRYB010000025">
    <property type="protein sequence ID" value="MFC3681897.1"/>
    <property type="molecule type" value="Genomic_DNA"/>
</dbReference>
<accession>A0ABV7VYV5</accession>
<proteinExistence type="predicted"/>
<feature type="chain" id="PRO_5047499734" evidence="1">
    <location>
        <begin position="20"/>
        <end position="106"/>
    </location>
</feature>
<evidence type="ECO:0000313" key="2">
    <source>
        <dbReference type="EMBL" id="MFC3681897.1"/>
    </source>
</evidence>
<feature type="signal peptide" evidence="1">
    <location>
        <begin position="1"/>
        <end position="19"/>
    </location>
</feature>
<gene>
    <name evidence="2" type="ORF">ACFOMG_17480</name>
</gene>
<keyword evidence="1" id="KW-0732">Signal</keyword>
<sequence>MKQLTVFFTALLFSLSSWALDLDSAKSQKLVGEKNNGYLGLIVSSNTEAAALISDINRKRRAKYQSIANKQNTQLKNIETIAGEKLTAKAKAAGQAYQDASGNWVQ</sequence>
<keyword evidence="3" id="KW-1185">Reference proteome</keyword>
<reference evidence="3" key="1">
    <citation type="journal article" date="2019" name="Int. J. Syst. Evol. Microbiol.">
        <title>The Global Catalogue of Microorganisms (GCM) 10K type strain sequencing project: providing services to taxonomists for standard genome sequencing and annotation.</title>
        <authorList>
            <consortium name="The Broad Institute Genomics Platform"/>
            <consortium name="The Broad Institute Genome Sequencing Center for Infectious Disease"/>
            <person name="Wu L."/>
            <person name="Ma J."/>
        </authorList>
    </citation>
    <scope>NUCLEOTIDE SEQUENCE [LARGE SCALE GENOMIC DNA]</scope>
    <source>
        <strain evidence="3">KCTC 42424</strain>
    </source>
</reference>
<comment type="caution">
    <text evidence="2">The sequence shown here is derived from an EMBL/GenBank/DDBJ whole genome shotgun (WGS) entry which is preliminary data.</text>
</comment>
<name>A0ABV7VYV5_9GAMM</name>
<evidence type="ECO:0000256" key="1">
    <source>
        <dbReference type="SAM" id="SignalP"/>
    </source>
</evidence>